<keyword evidence="3 5" id="KW-0067">ATP-binding</keyword>
<dbReference type="Pfam" id="PF08402">
    <property type="entry name" value="TOBE_2"/>
    <property type="match status" value="1"/>
</dbReference>
<evidence type="ECO:0000313" key="5">
    <source>
        <dbReference type="EMBL" id="RAU19149.1"/>
    </source>
</evidence>
<accession>A0A364NPW7</accession>
<gene>
    <name evidence="5" type="ORF">DN062_02430</name>
</gene>
<evidence type="ECO:0000256" key="2">
    <source>
        <dbReference type="ARBA" id="ARBA00022741"/>
    </source>
</evidence>
<dbReference type="InterPro" id="IPR027417">
    <property type="entry name" value="P-loop_NTPase"/>
</dbReference>
<sequence>MNSRQTVVDGIQIEDPNLDSRPEQIQVDHLCKRYRANDAYAVEDLSFTLHKGEILALLGPSGCGKTTTLRMIAGFEPVDSGRIFLHGRDVTHLSPQQRKIGIVFQDYALFPHMTIEQNVMFAMREVPKSQRPEKAEYWLDLMGLAELRVRYPHELSGGQQQRVALARTLAAEPDLVLLDEPFSNLDASLRESTRNEMRALFKRAETTVILVTHDQAEALTFADTVGVMQKGRLAQIGTPQHVYQNPANAFVARFLGHTNLLVGNADGGRVKTPLGEVLIADGVATGEVKLSLRPEDLHLSPAPSCDAAARIVAREFRGHDYFYTLEQDGYQYCVITPSHHCYDVGSWVNINVLRSGSVLPEAG</sequence>
<dbReference type="InterPro" id="IPR003439">
    <property type="entry name" value="ABC_transporter-like_ATP-bd"/>
</dbReference>
<name>A0A364NPW7_9GAMM</name>
<dbReference type="GO" id="GO:0016887">
    <property type="term" value="F:ATP hydrolysis activity"/>
    <property type="evidence" value="ECO:0007669"/>
    <property type="project" value="InterPro"/>
</dbReference>
<dbReference type="InterPro" id="IPR003593">
    <property type="entry name" value="AAA+_ATPase"/>
</dbReference>
<keyword evidence="2" id="KW-0547">Nucleotide-binding</keyword>
<evidence type="ECO:0000259" key="4">
    <source>
        <dbReference type="PROSITE" id="PS50893"/>
    </source>
</evidence>
<dbReference type="GO" id="GO:0005524">
    <property type="term" value="F:ATP binding"/>
    <property type="evidence" value="ECO:0007669"/>
    <property type="project" value="UniProtKB-KW"/>
</dbReference>
<dbReference type="PANTHER" id="PTHR42781">
    <property type="entry name" value="SPERMIDINE/PUTRESCINE IMPORT ATP-BINDING PROTEIN POTA"/>
    <property type="match status" value="1"/>
</dbReference>
<dbReference type="Gene3D" id="3.40.50.300">
    <property type="entry name" value="P-loop containing nucleotide triphosphate hydrolases"/>
    <property type="match status" value="1"/>
</dbReference>
<dbReference type="InterPro" id="IPR013611">
    <property type="entry name" value="Transp-assoc_OB_typ2"/>
</dbReference>
<dbReference type="PANTHER" id="PTHR42781:SF4">
    <property type="entry name" value="SPERMIDINE_PUTRESCINE IMPORT ATP-BINDING PROTEIN POTA"/>
    <property type="match status" value="1"/>
</dbReference>
<dbReference type="SUPFAM" id="SSF52540">
    <property type="entry name" value="P-loop containing nucleoside triphosphate hydrolases"/>
    <property type="match status" value="1"/>
</dbReference>
<keyword evidence="6" id="KW-1185">Reference proteome</keyword>
<dbReference type="EMBL" id="QKRX01000002">
    <property type="protein sequence ID" value="RAU19149.1"/>
    <property type="molecule type" value="Genomic_DNA"/>
</dbReference>
<dbReference type="Proteomes" id="UP000250744">
    <property type="component" value="Unassembled WGS sequence"/>
</dbReference>
<dbReference type="InterPro" id="IPR008995">
    <property type="entry name" value="Mo/tungstate-bd_C_term_dom"/>
</dbReference>
<comment type="caution">
    <text evidence="5">The sequence shown here is derived from an EMBL/GenBank/DDBJ whole genome shotgun (WGS) entry which is preliminary data.</text>
</comment>
<dbReference type="SUPFAM" id="SSF50331">
    <property type="entry name" value="MOP-like"/>
    <property type="match status" value="1"/>
</dbReference>
<dbReference type="GO" id="GO:0022857">
    <property type="term" value="F:transmembrane transporter activity"/>
    <property type="evidence" value="ECO:0007669"/>
    <property type="project" value="InterPro"/>
</dbReference>
<dbReference type="Gene3D" id="2.40.50.100">
    <property type="match status" value="1"/>
</dbReference>
<organism evidence="5 6">
    <name type="scientific">Nitrincola tibetensis</name>
    <dbReference type="NCBI Taxonomy" id="2219697"/>
    <lineage>
        <taxon>Bacteria</taxon>
        <taxon>Pseudomonadati</taxon>
        <taxon>Pseudomonadota</taxon>
        <taxon>Gammaproteobacteria</taxon>
        <taxon>Oceanospirillales</taxon>
        <taxon>Oceanospirillaceae</taxon>
        <taxon>Nitrincola</taxon>
    </lineage>
</organism>
<dbReference type="AlphaFoldDB" id="A0A364NPW7"/>
<feature type="domain" description="ABC transporter" evidence="4">
    <location>
        <begin position="25"/>
        <end position="255"/>
    </location>
</feature>
<dbReference type="RefSeq" id="WP_112157236.1">
    <property type="nucleotide sequence ID" value="NZ_QKRX01000002.1"/>
</dbReference>
<dbReference type="FunFam" id="3.40.50.300:FF:000425">
    <property type="entry name" value="Probable ABC transporter, ATP-binding subunit"/>
    <property type="match status" value="1"/>
</dbReference>
<reference evidence="5 6" key="1">
    <citation type="submission" date="2018-06" db="EMBL/GenBank/DDBJ databases">
        <title>Nitrincola tibetense sp. nov., isolated from Lake XuguoCo on Tibetan Plateau.</title>
        <authorList>
            <person name="Xing P."/>
        </authorList>
    </citation>
    <scope>NUCLEOTIDE SEQUENCE [LARGE SCALE GENOMIC DNA]</scope>
    <source>
        <strain evidence="6">xg18</strain>
    </source>
</reference>
<dbReference type="InterPro" id="IPR050093">
    <property type="entry name" value="ABC_SmlMolc_Importer"/>
</dbReference>
<protein>
    <submittedName>
        <fullName evidence="5">Iron ABC transporter ATP-binding protein</fullName>
    </submittedName>
</protein>
<dbReference type="Pfam" id="PF00005">
    <property type="entry name" value="ABC_tran"/>
    <property type="match status" value="1"/>
</dbReference>
<dbReference type="OrthoDB" id="9802264at2"/>
<proteinExistence type="predicted"/>
<evidence type="ECO:0000256" key="3">
    <source>
        <dbReference type="ARBA" id="ARBA00022840"/>
    </source>
</evidence>
<dbReference type="SMART" id="SM00382">
    <property type="entry name" value="AAA"/>
    <property type="match status" value="1"/>
</dbReference>
<dbReference type="GO" id="GO:0043190">
    <property type="term" value="C:ATP-binding cassette (ABC) transporter complex"/>
    <property type="evidence" value="ECO:0007669"/>
    <property type="project" value="InterPro"/>
</dbReference>
<dbReference type="PROSITE" id="PS50893">
    <property type="entry name" value="ABC_TRANSPORTER_2"/>
    <property type="match status" value="1"/>
</dbReference>
<dbReference type="GO" id="GO:0015697">
    <property type="term" value="P:quaternary ammonium group transport"/>
    <property type="evidence" value="ECO:0007669"/>
    <property type="project" value="UniProtKB-ARBA"/>
</dbReference>
<dbReference type="InterPro" id="IPR017871">
    <property type="entry name" value="ABC_transporter-like_CS"/>
</dbReference>
<evidence type="ECO:0000256" key="1">
    <source>
        <dbReference type="ARBA" id="ARBA00022448"/>
    </source>
</evidence>
<evidence type="ECO:0000313" key="6">
    <source>
        <dbReference type="Proteomes" id="UP000250744"/>
    </source>
</evidence>
<keyword evidence="1" id="KW-0813">Transport</keyword>
<dbReference type="PROSITE" id="PS00211">
    <property type="entry name" value="ABC_TRANSPORTER_1"/>
    <property type="match status" value="1"/>
</dbReference>